<dbReference type="GO" id="GO:0046872">
    <property type="term" value="F:metal ion binding"/>
    <property type="evidence" value="ECO:0007669"/>
    <property type="project" value="UniProtKB-KW"/>
</dbReference>
<feature type="signal peptide" evidence="5">
    <location>
        <begin position="1"/>
        <end position="20"/>
    </location>
</feature>
<dbReference type="InterPro" id="IPR036909">
    <property type="entry name" value="Cyt_c-like_dom_sf"/>
</dbReference>
<dbReference type="EMBL" id="CP051774">
    <property type="protein sequence ID" value="QJE96791.1"/>
    <property type="molecule type" value="Genomic_DNA"/>
</dbReference>
<sequence>MKAPRLLGCFLLLGLHPLHAEIARWADATLPIKEGLQLWLDATRENEAREAHYMNRLTDDQRMELWHDSSGNSRHLTQWSTNARPAWQHGAVFFDGDDYLAALLTPGLQARNATIFIVAAPDRAPGDFPAFLSTARREENDYTSGLCLDLGREPSPQGAMHYLNVEGAGQLKEMNLLTTPLSLDHGHLFSITTAPGASSVRVDGKDQGKRERGDVAFFADRIAVGARFVEPEMRHFFHGKIAEILVFDRKLDDKERARVEAWLSNKHAAFLKPLDPNAPREVQLQPEKDAPIVQMLVPGFEVEELPVTVTNLNNIEYAPDGRLFAGGYDGRFHLLRDTDGDGLEDKLDTFWGETSDNYPVGMLVKDGMPHALLSDEIVRFRDTNRDGIPDKRETVVKGWDDPALQKDPLLMHRRVDSAMAIAAGPDDDWYVTMGSANPGNGYWQKAEGDVWAPDAVKTGAPAYSPDKRRGCLLHITKDGKVEQLSSGLRYIMSLQWDQHGELFATDQEGATWLPNGNPFDELLHLEKGRHYGFPPRHPKLLPNVVDEPSVWDYSPQHQSTCGFRFNGPGKDGSPRFGPEDWSNDAIVTGESRGKLWSTTLARTAAGYVANNHLFASVGMLVTDCTISPKGELVICCHSGPPDWGRGPAHEGKLFKIRFTDPAAPRPVLTWAQDETHSVIEFRRALKQEEWQDLASRIHIEGGAFVAAGDRFEAIRPGYAVLRAQQNQPRYRIPVKSAVLGKDGRSIIIESAARTEAYGYGIAIDYPRKEKGIKQADSIDVEHQLTGVQASWTGSGEAWQGWLPHPDFEVARELTWGSAMSQAALMRLSLRGTMTLRTKLDLSHMLRPKTQPGSQLDYTPEPEVVTITMKSDAAIRVKGKDLSANGKEISFTRTIKDGDAWQDLEITLPTPAKRFEVTYHTAIDSRPRPLGVRRFMMPFARPPGALAAEAPIPEIAGGSWEKGKQLFFGKATCFTCHQMNGEGHAVGPDLSNTLHREYEAVMRDITDPGATINPDAVAYQVTLKDGSAVLGTRVGETPDELKLAAPGGNLSVVKKSDIKETSALPMSLMPAGLLGALSEQEVKDLMTFLLTKPQRDGD</sequence>
<keyword evidence="1 4" id="KW-0349">Heme</keyword>
<dbReference type="Pfam" id="PF00034">
    <property type="entry name" value="Cytochrom_C"/>
    <property type="match status" value="1"/>
</dbReference>
<evidence type="ECO:0000259" key="6">
    <source>
        <dbReference type="PROSITE" id="PS51007"/>
    </source>
</evidence>
<protein>
    <submittedName>
        <fullName evidence="7">C-type cytochrome</fullName>
    </submittedName>
</protein>
<evidence type="ECO:0000313" key="7">
    <source>
        <dbReference type="EMBL" id="QJE96791.1"/>
    </source>
</evidence>
<evidence type="ECO:0000256" key="2">
    <source>
        <dbReference type="ARBA" id="ARBA00022723"/>
    </source>
</evidence>
<dbReference type="InterPro" id="IPR011042">
    <property type="entry name" value="6-blade_b-propeller_TolB-like"/>
</dbReference>
<dbReference type="InterPro" id="IPR009056">
    <property type="entry name" value="Cyt_c-like_dom"/>
</dbReference>
<accession>A0A858RJN5</accession>
<feature type="domain" description="Cytochrome c" evidence="6">
    <location>
        <begin position="957"/>
        <end position="1092"/>
    </location>
</feature>
<dbReference type="PROSITE" id="PS51007">
    <property type="entry name" value="CYTC"/>
    <property type="match status" value="1"/>
</dbReference>
<dbReference type="KEGG" id="luo:HHL09_13690"/>
<dbReference type="PANTHER" id="PTHR33546">
    <property type="entry name" value="LARGE, MULTIFUNCTIONAL SECRETED PROTEIN-RELATED"/>
    <property type="match status" value="1"/>
</dbReference>
<evidence type="ECO:0000256" key="3">
    <source>
        <dbReference type="ARBA" id="ARBA00023004"/>
    </source>
</evidence>
<gene>
    <name evidence="7" type="ORF">HHL09_13690</name>
</gene>
<proteinExistence type="predicted"/>
<feature type="chain" id="PRO_5032291260" evidence="5">
    <location>
        <begin position="21"/>
        <end position="1097"/>
    </location>
</feature>
<reference evidence="7 8" key="1">
    <citation type="submission" date="2020-04" db="EMBL/GenBank/DDBJ databases">
        <title>Luteolibacter sp. G-1-1-1 isolated from soil.</title>
        <authorList>
            <person name="Dahal R.H."/>
        </authorList>
    </citation>
    <scope>NUCLEOTIDE SEQUENCE [LARGE SCALE GENOMIC DNA]</scope>
    <source>
        <strain evidence="7 8">G-1-1-1</strain>
    </source>
</reference>
<dbReference type="GO" id="GO:0020037">
    <property type="term" value="F:heme binding"/>
    <property type="evidence" value="ECO:0007669"/>
    <property type="project" value="InterPro"/>
</dbReference>
<keyword evidence="3 4" id="KW-0408">Iron</keyword>
<keyword evidence="8" id="KW-1185">Reference proteome</keyword>
<dbReference type="Pfam" id="PF23500">
    <property type="entry name" value="DUF7133"/>
    <property type="match status" value="1"/>
</dbReference>
<dbReference type="SUPFAM" id="SSF49899">
    <property type="entry name" value="Concanavalin A-like lectins/glucanases"/>
    <property type="match status" value="1"/>
</dbReference>
<evidence type="ECO:0000256" key="4">
    <source>
        <dbReference type="PROSITE-ProRule" id="PRU00433"/>
    </source>
</evidence>
<organism evidence="7 8">
    <name type="scientific">Luteolibacter luteus</name>
    <dbReference type="NCBI Taxonomy" id="2728835"/>
    <lineage>
        <taxon>Bacteria</taxon>
        <taxon>Pseudomonadati</taxon>
        <taxon>Verrucomicrobiota</taxon>
        <taxon>Verrucomicrobiia</taxon>
        <taxon>Verrucomicrobiales</taxon>
        <taxon>Verrucomicrobiaceae</taxon>
        <taxon>Luteolibacter</taxon>
    </lineage>
</organism>
<dbReference type="NCBIfam" id="TIGR02603">
    <property type="entry name" value="CxxCH_TIGR02603"/>
    <property type="match status" value="1"/>
</dbReference>
<dbReference type="Gene3D" id="2.120.10.30">
    <property type="entry name" value="TolB, C-terminal domain"/>
    <property type="match status" value="1"/>
</dbReference>
<evidence type="ECO:0000256" key="1">
    <source>
        <dbReference type="ARBA" id="ARBA00022617"/>
    </source>
</evidence>
<dbReference type="SUPFAM" id="SSF50952">
    <property type="entry name" value="Soluble quinoprotein glucose dehydrogenase"/>
    <property type="match status" value="1"/>
</dbReference>
<dbReference type="InterPro" id="IPR013320">
    <property type="entry name" value="ConA-like_dom_sf"/>
</dbReference>
<dbReference type="Proteomes" id="UP000501812">
    <property type="component" value="Chromosome"/>
</dbReference>
<keyword evidence="5" id="KW-0732">Signal</keyword>
<dbReference type="AlphaFoldDB" id="A0A858RJN5"/>
<dbReference type="InterPro" id="IPR055557">
    <property type="entry name" value="DUF7133"/>
</dbReference>
<keyword evidence="2 4" id="KW-0479">Metal-binding</keyword>
<name>A0A858RJN5_9BACT</name>
<dbReference type="RefSeq" id="WP_169455191.1">
    <property type="nucleotide sequence ID" value="NZ_CP051774.1"/>
</dbReference>
<evidence type="ECO:0000256" key="5">
    <source>
        <dbReference type="SAM" id="SignalP"/>
    </source>
</evidence>
<dbReference type="GO" id="GO:0009055">
    <property type="term" value="F:electron transfer activity"/>
    <property type="evidence" value="ECO:0007669"/>
    <property type="project" value="InterPro"/>
</dbReference>
<dbReference type="SUPFAM" id="SSF46626">
    <property type="entry name" value="Cytochrome c"/>
    <property type="match status" value="1"/>
</dbReference>
<evidence type="ECO:0000313" key="8">
    <source>
        <dbReference type="Proteomes" id="UP000501812"/>
    </source>
</evidence>
<dbReference type="Gene3D" id="1.10.760.10">
    <property type="entry name" value="Cytochrome c-like domain"/>
    <property type="match status" value="1"/>
</dbReference>
<dbReference type="InterPro" id="IPR013427">
    <property type="entry name" value="Haem-bd_dom_put"/>
</dbReference>
<dbReference type="PANTHER" id="PTHR33546:SF1">
    <property type="entry name" value="LARGE, MULTIFUNCTIONAL SECRETED PROTEIN"/>
    <property type="match status" value="1"/>
</dbReference>
<dbReference type="InterPro" id="IPR011041">
    <property type="entry name" value="Quinoprot_gluc/sorb_DH_b-prop"/>
</dbReference>